<keyword evidence="3" id="KW-1185">Reference proteome</keyword>
<comment type="caution">
    <text evidence="2">The sequence shown here is derived from an EMBL/GenBank/DDBJ whole genome shotgun (WGS) entry which is preliminary data.</text>
</comment>
<feature type="transmembrane region" description="Helical" evidence="1">
    <location>
        <begin position="92"/>
        <end position="116"/>
    </location>
</feature>
<dbReference type="Proteomes" id="UP000248783">
    <property type="component" value="Unassembled WGS sequence"/>
</dbReference>
<feature type="transmembrane region" description="Helical" evidence="1">
    <location>
        <begin position="128"/>
        <end position="154"/>
    </location>
</feature>
<dbReference type="EMBL" id="QKWH01000002">
    <property type="protein sequence ID" value="PZR54412.1"/>
    <property type="molecule type" value="Genomic_DNA"/>
</dbReference>
<protein>
    <submittedName>
        <fullName evidence="2">Uncharacterized protein</fullName>
    </submittedName>
</protein>
<sequence length="207" mass="20654">MRLDQSLVTPLSDADQAGLYAVAVAVGELPLLLSAAVRDVTFVSEAAGSDDARLARTSRVATLVCGAVALGVGLTMGWWLPLLFGAAFAPAVPVTAVVLAAVVLGIPGSVAGSALGGRGRPGLRSVSLAVACAVNLVVLLLLVPSTGALGAAWATLVGNAVAAGMNLVFARAVLGTAVLPFLGLRRGDVGVLVAAGRRMLGGARRRR</sequence>
<evidence type="ECO:0000313" key="3">
    <source>
        <dbReference type="Proteomes" id="UP000248783"/>
    </source>
</evidence>
<organism evidence="2 3">
    <name type="scientific">Xylanimonas oleitrophica</name>
    <dbReference type="NCBI Taxonomy" id="2607479"/>
    <lineage>
        <taxon>Bacteria</taxon>
        <taxon>Bacillati</taxon>
        <taxon>Actinomycetota</taxon>
        <taxon>Actinomycetes</taxon>
        <taxon>Micrococcales</taxon>
        <taxon>Promicromonosporaceae</taxon>
        <taxon>Xylanimonas</taxon>
    </lineage>
</organism>
<feature type="transmembrane region" description="Helical" evidence="1">
    <location>
        <begin position="160"/>
        <end position="182"/>
    </location>
</feature>
<reference evidence="2 3" key="1">
    <citation type="submission" date="2018-06" db="EMBL/GenBank/DDBJ databases">
        <title>Whole genome sequencing of a novel hydrocarbon degrading bacterial strain, PW21 isolated from oil contaminated produced water sample.</title>
        <authorList>
            <person name="Nagkirti P."/>
            <person name="Shaikh A."/>
            <person name="Gowdaman V."/>
            <person name="Engineer A.E."/>
            <person name="Dagar S."/>
            <person name="Dhakephalkar P.K."/>
        </authorList>
    </citation>
    <scope>NUCLEOTIDE SEQUENCE [LARGE SCALE GENOMIC DNA]</scope>
    <source>
        <strain evidence="2 3">PW21</strain>
    </source>
</reference>
<feature type="transmembrane region" description="Helical" evidence="1">
    <location>
        <begin position="60"/>
        <end position="80"/>
    </location>
</feature>
<evidence type="ECO:0000313" key="2">
    <source>
        <dbReference type="EMBL" id="PZR54412.1"/>
    </source>
</evidence>
<evidence type="ECO:0000256" key="1">
    <source>
        <dbReference type="SAM" id="Phobius"/>
    </source>
</evidence>
<name>A0A2W5WU96_9MICO</name>
<proteinExistence type="predicted"/>
<feature type="transmembrane region" description="Helical" evidence="1">
    <location>
        <begin position="20"/>
        <end position="40"/>
    </location>
</feature>
<dbReference type="PANTHER" id="PTHR43424:SF1">
    <property type="entry name" value="LOCUS PUTATIVE PROTEIN 1-RELATED"/>
    <property type="match status" value="1"/>
</dbReference>
<keyword evidence="1" id="KW-0812">Transmembrane</keyword>
<dbReference type="InterPro" id="IPR052556">
    <property type="entry name" value="PolySynth_Transporter"/>
</dbReference>
<dbReference type="AlphaFoldDB" id="A0A2W5WU96"/>
<keyword evidence="1" id="KW-1133">Transmembrane helix</keyword>
<gene>
    <name evidence="2" type="ORF">DNL40_04850</name>
</gene>
<dbReference type="PANTHER" id="PTHR43424">
    <property type="entry name" value="LOCUS PUTATIVE PROTEIN 1-RELATED"/>
    <property type="match status" value="1"/>
</dbReference>
<keyword evidence="1" id="KW-0472">Membrane</keyword>
<accession>A0A2W5WU96</accession>